<feature type="compositionally biased region" description="Polar residues" evidence="1">
    <location>
        <begin position="15"/>
        <end position="30"/>
    </location>
</feature>
<reference evidence="2 3" key="2">
    <citation type="journal article" date="2017" name="Int. J. Syst. Evol. Microbiol.">
        <title>Adaptation of Surface-Associated Bacteria to the Open Ocean: A Genomically Distinct Subpopulation of Phaeobacter gallaeciensis Colonizes Pacific Mesozooplankton.</title>
        <authorList>
            <person name="Freese H.M."/>
            <person name="Methner A."/>
            <person name="Overmann J."/>
        </authorList>
    </citation>
    <scope>NUCLEOTIDE SEQUENCE [LARGE SCALE GENOMIC DNA]</scope>
    <source>
        <strain evidence="2 3">P66</strain>
    </source>
</reference>
<feature type="compositionally biased region" description="Low complexity" evidence="1">
    <location>
        <begin position="47"/>
        <end position="79"/>
    </location>
</feature>
<dbReference type="EMBL" id="CP010713">
    <property type="protein sequence ID" value="AUQ97316.1"/>
    <property type="molecule type" value="Genomic_DNA"/>
</dbReference>
<evidence type="ECO:0000313" key="2">
    <source>
        <dbReference type="EMBL" id="AUQ97316.1"/>
    </source>
</evidence>
<geneLocation type="plasmid" evidence="2 3">
    <name>pP66_h</name>
</geneLocation>
<gene>
    <name evidence="2" type="ORF">PhaeoP66_04590</name>
</gene>
<dbReference type="RefSeq" id="WP_092465298.1">
    <property type="nucleotide sequence ID" value="NZ_CP010616.1"/>
</dbReference>
<organism evidence="2 3">
    <name type="scientific">Phaeobacter inhibens</name>
    <dbReference type="NCBI Taxonomy" id="221822"/>
    <lineage>
        <taxon>Bacteria</taxon>
        <taxon>Pseudomonadati</taxon>
        <taxon>Pseudomonadota</taxon>
        <taxon>Alphaproteobacteria</taxon>
        <taxon>Rhodobacterales</taxon>
        <taxon>Roseobacteraceae</taxon>
        <taxon>Phaeobacter</taxon>
    </lineage>
</organism>
<evidence type="ECO:0000313" key="3">
    <source>
        <dbReference type="Proteomes" id="UP000236536"/>
    </source>
</evidence>
<feature type="compositionally biased region" description="Basic and acidic residues" evidence="1">
    <location>
        <begin position="92"/>
        <end position="107"/>
    </location>
</feature>
<dbReference type="Proteomes" id="UP000236536">
    <property type="component" value="Plasmid pP66_h"/>
</dbReference>
<reference evidence="2 3" key="1">
    <citation type="journal article" date="2017" name="Genome Biol. Evol.">
        <title>Trajectories and Drivers of Genome Evolution in Surface-Associated Marine Phaeobacter.</title>
        <authorList>
            <person name="Freese H.M."/>
            <person name="Sikorski J."/>
            <person name="Bunk B."/>
            <person name="Scheuner C."/>
            <person name="Meier-Kolthoff J.P."/>
            <person name="Sproer C."/>
            <person name="Gram L."/>
            <person name="Overmann J."/>
        </authorList>
    </citation>
    <scope>NUCLEOTIDE SEQUENCE [LARGE SCALE GENOMIC DNA]</scope>
    <source>
        <strain evidence="2 3">P66</strain>
    </source>
</reference>
<feature type="region of interest" description="Disordered" evidence="1">
    <location>
        <begin position="1"/>
        <end position="107"/>
    </location>
</feature>
<keyword evidence="3" id="KW-1185">Reference proteome</keyword>
<sequence>MARKKRPNIQGHNPDYSTNFTSAREGTSTFAAGASSPAPAPAPAPAPETSAAEIEAQEPEGISPAPAPEIEAATPARAEQAISEPQPQKTPKATEKAAPKVKAEGKRETRLDAAVKVEQGAKLDALEVQGVAARDAITLAGRRATARFELKAKFVEKPEADRLPMREGYHTTKRLSANVLDDLREKHDPLRLQSDSAMVRGQFEPLFWTCLDEVIEELRLKKS</sequence>
<name>A0ABM6RLC8_9RHOB</name>
<proteinExistence type="predicted"/>
<evidence type="ECO:0000256" key="1">
    <source>
        <dbReference type="SAM" id="MobiDB-lite"/>
    </source>
</evidence>
<accession>A0ABM6RLC8</accession>
<keyword evidence="2" id="KW-0614">Plasmid</keyword>
<protein>
    <submittedName>
        <fullName evidence="2">Uncharacterized protein</fullName>
    </submittedName>
</protein>